<evidence type="ECO:0000313" key="3">
    <source>
        <dbReference type="Proteomes" id="UP001469553"/>
    </source>
</evidence>
<keyword evidence="1" id="KW-1133">Transmembrane helix</keyword>
<dbReference type="Proteomes" id="UP001469553">
    <property type="component" value="Unassembled WGS sequence"/>
</dbReference>
<keyword evidence="1" id="KW-0812">Transmembrane</keyword>
<comment type="caution">
    <text evidence="2">The sequence shown here is derived from an EMBL/GenBank/DDBJ whole genome shotgun (WGS) entry which is preliminary data.</text>
</comment>
<sequence>APAELQTERPTVRPEPEIGVSTFYPAVIVAVVLVAVVLVVICGVYVVRKRRRKRPMETQNYKSSILQESETLHLPS</sequence>
<protein>
    <submittedName>
        <fullName evidence="2">Uncharacterized protein</fullName>
    </submittedName>
</protein>
<dbReference type="EMBL" id="JAHRIP010080426">
    <property type="protein sequence ID" value="MEQ2312830.1"/>
    <property type="molecule type" value="Genomic_DNA"/>
</dbReference>
<evidence type="ECO:0000313" key="2">
    <source>
        <dbReference type="EMBL" id="MEQ2312830.1"/>
    </source>
</evidence>
<keyword evidence="3" id="KW-1185">Reference proteome</keyword>
<accession>A0ABV1A4V4</accession>
<reference evidence="2 3" key="1">
    <citation type="submission" date="2021-06" db="EMBL/GenBank/DDBJ databases">
        <authorList>
            <person name="Palmer J.M."/>
        </authorList>
    </citation>
    <scope>NUCLEOTIDE SEQUENCE [LARGE SCALE GENOMIC DNA]</scope>
    <source>
        <strain evidence="2 3">AS_MEX2019</strain>
        <tissue evidence="2">Muscle</tissue>
    </source>
</reference>
<evidence type="ECO:0000256" key="1">
    <source>
        <dbReference type="SAM" id="Phobius"/>
    </source>
</evidence>
<feature type="transmembrane region" description="Helical" evidence="1">
    <location>
        <begin position="23"/>
        <end position="47"/>
    </location>
</feature>
<feature type="non-terminal residue" evidence="2">
    <location>
        <position position="1"/>
    </location>
</feature>
<name>A0ABV1A4V4_9TELE</name>
<organism evidence="2 3">
    <name type="scientific">Ameca splendens</name>
    <dbReference type="NCBI Taxonomy" id="208324"/>
    <lineage>
        <taxon>Eukaryota</taxon>
        <taxon>Metazoa</taxon>
        <taxon>Chordata</taxon>
        <taxon>Craniata</taxon>
        <taxon>Vertebrata</taxon>
        <taxon>Euteleostomi</taxon>
        <taxon>Actinopterygii</taxon>
        <taxon>Neopterygii</taxon>
        <taxon>Teleostei</taxon>
        <taxon>Neoteleostei</taxon>
        <taxon>Acanthomorphata</taxon>
        <taxon>Ovalentaria</taxon>
        <taxon>Atherinomorphae</taxon>
        <taxon>Cyprinodontiformes</taxon>
        <taxon>Goodeidae</taxon>
        <taxon>Ameca</taxon>
    </lineage>
</organism>
<gene>
    <name evidence="2" type="ORF">AMECASPLE_035245</name>
</gene>
<keyword evidence="1" id="KW-0472">Membrane</keyword>
<proteinExistence type="predicted"/>